<reference evidence="2 3" key="1">
    <citation type="submission" date="2019-04" db="EMBL/GenBank/DDBJ databases">
        <title>Complete genome sequence of a novel bacteriophage, PBPA162, infecting Pseudomonas aeruginosa.</title>
        <authorList>
            <person name="Myung H."/>
            <person name="Hong H."/>
            <person name="Cho J."/>
        </authorList>
    </citation>
    <scope>NUCLEOTIDE SEQUENCE [LARGE SCALE GENOMIC DNA]</scope>
</reference>
<evidence type="ECO:0008006" key="4">
    <source>
        <dbReference type="Google" id="ProtNLM"/>
    </source>
</evidence>
<protein>
    <recommendedName>
        <fullName evidence="4">Transmembrane protein</fullName>
    </recommendedName>
</protein>
<dbReference type="Proteomes" id="UP000319293">
    <property type="component" value="Segment"/>
</dbReference>
<organism evidence="2 3">
    <name type="scientific">Pseudomonas virus PBPA162</name>
    <dbReference type="NCBI Taxonomy" id="2588096"/>
    <lineage>
        <taxon>Viruses</taxon>
        <taxon>Duplodnaviria</taxon>
        <taxon>Heunggongvirae</taxon>
        <taxon>Uroviricota</taxon>
        <taxon>Caudoviricetes</taxon>
        <taxon>Queuovirinae</taxon>
        <taxon>Iggyvirus</taxon>
        <taxon>Iggyvirus PBPA162</taxon>
    </lineage>
</organism>
<dbReference type="RefSeq" id="YP_010671782.1">
    <property type="nucleotide sequence ID" value="NC_070971.1"/>
</dbReference>
<keyword evidence="1" id="KW-1133">Transmembrane helix</keyword>
<dbReference type="KEGG" id="vg:77948038"/>
<dbReference type="EMBL" id="MK816297">
    <property type="protein sequence ID" value="QDB70853.1"/>
    <property type="molecule type" value="Genomic_DNA"/>
</dbReference>
<evidence type="ECO:0000256" key="1">
    <source>
        <dbReference type="SAM" id="Phobius"/>
    </source>
</evidence>
<keyword evidence="1" id="KW-0812">Transmembrane</keyword>
<sequence length="74" mass="8799">MLRYPYNHNKAPTTVGLVANLALLAFMVFTIWLVGEWGWEDEQHQRDVYCSMVKTEAWPDYAKRYELECKDVEK</sequence>
<name>A0A4Y5TPG2_9CAUD</name>
<feature type="transmembrane region" description="Helical" evidence="1">
    <location>
        <begin position="12"/>
        <end position="34"/>
    </location>
</feature>
<evidence type="ECO:0000313" key="2">
    <source>
        <dbReference type="EMBL" id="QDB70853.1"/>
    </source>
</evidence>
<dbReference type="GeneID" id="77948038"/>
<evidence type="ECO:0000313" key="3">
    <source>
        <dbReference type="Proteomes" id="UP000319293"/>
    </source>
</evidence>
<keyword evidence="1" id="KW-0472">Membrane</keyword>
<accession>A0A4Y5TPG2</accession>
<keyword evidence="3" id="KW-1185">Reference proteome</keyword>
<proteinExistence type="predicted"/>